<evidence type="ECO:0000256" key="1">
    <source>
        <dbReference type="SAM" id="MobiDB-lite"/>
    </source>
</evidence>
<evidence type="ECO:0000256" key="2">
    <source>
        <dbReference type="SAM" id="Phobius"/>
    </source>
</evidence>
<organism evidence="3 4">
    <name type="scientific">Zasmidium cellare</name>
    <name type="common">Wine cellar mold</name>
    <name type="synonym">Racodium cellare</name>
    <dbReference type="NCBI Taxonomy" id="395010"/>
    <lineage>
        <taxon>Eukaryota</taxon>
        <taxon>Fungi</taxon>
        <taxon>Dikarya</taxon>
        <taxon>Ascomycota</taxon>
        <taxon>Pezizomycotina</taxon>
        <taxon>Dothideomycetes</taxon>
        <taxon>Dothideomycetidae</taxon>
        <taxon>Mycosphaerellales</taxon>
        <taxon>Mycosphaerellaceae</taxon>
        <taxon>Zasmidium</taxon>
    </lineage>
</organism>
<comment type="caution">
    <text evidence="3">The sequence shown here is derived from an EMBL/GenBank/DDBJ whole genome shotgun (WGS) entry which is preliminary data.</text>
</comment>
<protein>
    <recommendedName>
        <fullName evidence="5">MARVEL domain-containing protein</fullName>
    </recommendedName>
</protein>
<evidence type="ECO:0000313" key="3">
    <source>
        <dbReference type="EMBL" id="KAK4507418.1"/>
    </source>
</evidence>
<keyword evidence="4" id="KW-1185">Reference proteome</keyword>
<evidence type="ECO:0000313" key="4">
    <source>
        <dbReference type="Proteomes" id="UP001305779"/>
    </source>
</evidence>
<name>A0ABR0F259_ZASCE</name>
<dbReference type="Proteomes" id="UP001305779">
    <property type="component" value="Unassembled WGS sequence"/>
</dbReference>
<keyword evidence="2" id="KW-0812">Transmembrane</keyword>
<evidence type="ECO:0008006" key="5">
    <source>
        <dbReference type="Google" id="ProtNLM"/>
    </source>
</evidence>
<reference evidence="3 4" key="1">
    <citation type="journal article" date="2023" name="G3 (Bethesda)">
        <title>A chromosome-level genome assembly of Zasmidium syzygii isolated from banana leaves.</title>
        <authorList>
            <person name="van Westerhoven A.C."/>
            <person name="Mehrabi R."/>
            <person name="Talebi R."/>
            <person name="Steentjes M.B.F."/>
            <person name="Corcolon B."/>
            <person name="Chong P.A."/>
            <person name="Kema G.H.J."/>
            <person name="Seidl M.F."/>
        </authorList>
    </citation>
    <scope>NUCLEOTIDE SEQUENCE [LARGE SCALE GENOMIC DNA]</scope>
    <source>
        <strain evidence="3 4">P124</strain>
    </source>
</reference>
<feature type="transmembrane region" description="Helical" evidence="2">
    <location>
        <begin position="80"/>
        <end position="100"/>
    </location>
</feature>
<accession>A0ABR0F259</accession>
<keyword evidence="2" id="KW-1133">Transmembrane helix</keyword>
<feature type="region of interest" description="Disordered" evidence="1">
    <location>
        <begin position="182"/>
        <end position="244"/>
    </location>
</feature>
<feature type="transmembrane region" description="Helical" evidence="2">
    <location>
        <begin position="54"/>
        <end position="73"/>
    </location>
</feature>
<sequence length="285" mass="29943">MGIVKGGALRLFQTFLYALAFCCAAVILGIYSYFLSVLADRDIAIPTYEKAVEGLSGAAVLYLIFAVVLTCCLGGISVFAFLALVLDVCFVGAMIAIAVLTRHGASSCSGIVNTPLGTGPSNSRSGGFNGDFGFGDNDTLTYAVSLHTACRLNTAAFAVSIIGAFLFLITAAMQVALVRHHKKEKRYGPSPSNNYTSGYGKRKFWQRKPKNNTTRDTELGAGGLAAPGPDMRPSHETGTTIGNNNAAAYDKDAYAPAAHGAHSSYYTAPQGTANPYTTTGTATNY</sequence>
<feature type="transmembrane region" description="Helical" evidence="2">
    <location>
        <begin position="155"/>
        <end position="178"/>
    </location>
</feature>
<feature type="region of interest" description="Disordered" evidence="1">
    <location>
        <begin position="264"/>
        <end position="285"/>
    </location>
</feature>
<feature type="compositionally biased region" description="Basic residues" evidence="1">
    <location>
        <begin position="200"/>
        <end position="210"/>
    </location>
</feature>
<proteinExistence type="predicted"/>
<keyword evidence="2" id="KW-0472">Membrane</keyword>
<feature type="compositionally biased region" description="Low complexity" evidence="1">
    <location>
        <begin position="271"/>
        <end position="285"/>
    </location>
</feature>
<gene>
    <name evidence="3" type="ORF">PRZ48_001153</name>
</gene>
<feature type="transmembrane region" description="Helical" evidence="2">
    <location>
        <begin position="12"/>
        <end position="34"/>
    </location>
</feature>
<dbReference type="EMBL" id="JAXOVC010000001">
    <property type="protein sequence ID" value="KAK4507418.1"/>
    <property type="molecule type" value="Genomic_DNA"/>
</dbReference>